<dbReference type="AlphaFoldDB" id="A0A8J2ZUG2"/>
<name>A0A8J2ZUG2_9BACL</name>
<gene>
    <name evidence="2" type="ORF">GCM10007096_12710</name>
</gene>
<evidence type="ECO:0000313" key="3">
    <source>
        <dbReference type="Proteomes" id="UP000656813"/>
    </source>
</evidence>
<keyword evidence="1" id="KW-0812">Transmembrane</keyword>
<reference evidence="2" key="2">
    <citation type="submission" date="2020-09" db="EMBL/GenBank/DDBJ databases">
        <authorList>
            <person name="Sun Q."/>
            <person name="Zhou Y."/>
        </authorList>
    </citation>
    <scope>NUCLEOTIDE SEQUENCE</scope>
    <source>
        <strain evidence="2">CGMCC 1.12777</strain>
    </source>
</reference>
<dbReference type="RefSeq" id="WP_188496563.1">
    <property type="nucleotide sequence ID" value="NZ_BMFV01000007.1"/>
</dbReference>
<feature type="transmembrane region" description="Helical" evidence="1">
    <location>
        <begin position="36"/>
        <end position="59"/>
    </location>
</feature>
<sequence>MGDTINSISHHWILGIVAFLFILFIARAVIRMALKMAFIAAIIGVIMVVCIGLTPGQVIDKGKSAFMSSSDLYHETLEPLIKSEIDQADYSEKPNGDYTIKAEDLKIQGNPEKKEVIINFKGKMYTFSTDDISKKIKDKITSMNK</sequence>
<proteinExistence type="predicted"/>
<keyword evidence="1" id="KW-0472">Membrane</keyword>
<evidence type="ECO:0000256" key="1">
    <source>
        <dbReference type="SAM" id="Phobius"/>
    </source>
</evidence>
<feature type="transmembrane region" description="Helical" evidence="1">
    <location>
        <begin position="12"/>
        <end position="30"/>
    </location>
</feature>
<keyword evidence="3" id="KW-1185">Reference proteome</keyword>
<reference evidence="2" key="1">
    <citation type="journal article" date="2014" name="Int. J. Syst. Evol. Microbiol.">
        <title>Complete genome sequence of Corynebacterium casei LMG S-19264T (=DSM 44701T), isolated from a smear-ripened cheese.</title>
        <authorList>
            <consortium name="US DOE Joint Genome Institute (JGI-PGF)"/>
            <person name="Walter F."/>
            <person name="Albersmeier A."/>
            <person name="Kalinowski J."/>
            <person name="Ruckert C."/>
        </authorList>
    </citation>
    <scope>NUCLEOTIDE SEQUENCE</scope>
    <source>
        <strain evidence="2">CGMCC 1.12777</strain>
    </source>
</reference>
<accession>A0A8J2ZUG2</accession>
<organism evidence="2 3">
    <name type="scientific">Pullulanibacillus pueri</name>
    <dbReference type="NCBI Taxonomy" id="1437324"/>
    <lineage>
        <taxon>Bacteria</taxon>
        <taxon>Bacillati</taxon>
        <taxon>Bacillota</taxon>
        <taxon>Bacilli</taxon>
        <taxon>Bacillales</taxon>
        <taxon>Sporolactobacillaceae</taxon>
        <taxon>Pullulanibacillus</taxon>
    </lineage>
</organism>
<dbReference type="EMBL" id="BMFV01000007">
    <property type="protein sequence ID" value="GGH78774.1"/>
    <property type="molecule type" value="Genomic_DNA"/>
</dbReference>
<comment type="caution">
    <text evidence="2">The sequence shown here is derived from an EMBL/GenBank/DDBJ whole genome shotgun (WGS) entry which is preliminary data.</text>
</comment>
<keyword evidence="1" id="KW-1133">Transmembrane helix</keyword>
<evidence type="ECO:0000313" key="2">
    <source>
        <dbReference type="EMBL" id="GGH78774.1"/>
    </source>
</evidence>
<protein>
    <submittedName>
        <fullName evidence="2">Uncharacterized protein</fullName>
    </submittedName>
</protein>
<dbReference type="Proteomes" id="UP000656813">
    <property type="component" value="Unassembled WGS sequence"/>
</dbReference>